<dbReference type="Proteomes" id="UP001267638">
    <property type="component" value="Unassembled WGS sequence"/>
</dbReference>
<accession>A0ABU1X758</accession>
<proteinExistence type="inferred from homology"/>
<dbReference type="Gene3D" id="2.40.110.10">
    <property type="entry name" value="Butyryl-CoA Dehydrogenase, subunit A, domain 2"/>
    <property type="match status" value="1"/>
</dbReference>
<comment type="caution">
    <text evidence="6">The sequence shown here is derived from an EMBL/GenBank/DDBJ whole genome shotgun (WGS) entry which is preliminary data.</text>
</comment>
<dbReference type="SUPFAM" id="SSF47203">
    <property type="entry name" value="Acyl-CoA dehydrogenase C-terminal domain-like"/>
    <property type="match status" value="1"/>
</dbReference>
<dbReference type="Gene3D" id="1.10.540.10">
    <property type="entry name" value="Acyl-CoA dehydrogenase/oxidase, N-terminal domain"/>
    <property type="match status" value="1"/>
</dbReference>
<dbReference type="Gene3D" id="1.20.140.10">
    <property type="entry name" value="Butyryl-CoA Dehydrogenase, subunit A, domain 3"/>
    <property type="match status" value="1"/>
</dbReference>
<comment type="similarity">
    <text evidence="2">Belongs to the acyl-CoA dehydrogenase family.</text>
</comment>
<protein>
    <submittedName>
        <fullName evidence="6">Alkylation response protein AidB-like acyl-CoA dehydrogenase</fullName>
    </submittedName>
</protein>
<dbReference type="InterPro" id="IPR037069">
    <property type="entry name" value="AcylCoA_DH/ox_N_sf"/>
</dbReference>
<evidence type="ECO:0000313" key="6">
    <source>
        <dbReference type="EMBL" id="MDR7156982.1"/>
    </source>
</evidence>
<keyword evidence="3" id="KW-0285">Flavoprotein</keyword>
<comment type="cofactor">
    <cofactor evidence="1">
        <name>FAD</name>
        <dbReference type="ChEBI" id="CHEBI:57692"/>
    </cofactor>
</comment>
<dbReference type="InterPro" id="IPR009100">
    <property type="entry name" value="AcylCoA_DH/oxidase_NM_dom_sf"/>
</dbReference>
<reference evidence="6 7" key="1">
    <citation type="submission" date="2023-07" db="EMBL/GenBank/DDBJ databases">
        <title>Sorghum-associated microbial communities from plants grown in Nebraska, USA.</title>
        <authorList>
            <person name="Schachtman D."/>
        </authorList>
    </citation>
    <scope>NUCLEOTIDE SEQUENCE [LARGE SCALE GENOMIC DNA]</scope>
    <source>
        <strain evidence="6 7">4256</strain>
    </source>
</reference>
<name>A0ABU1X758_SPHXE</name>
<sequence>MALLAGAGKGFAFSSPPAVARSARRANGRYLVGRAGGGGMSAAPSPSRNIDLPTTRAAAIAPRLAELGARYDAAPIFPIDSMQCLAGANLHRCFAPVASGGLDFASAQARHSAMFDVLRVIGRADLSVGRLYEGHVNAMILFDHFGNPAQHRVLAQRLDAGAFYGMWATEPPPGVRMTGPMLEGAKSFATGAGWLAHAIITVQPEDGARQLVVVAADDTTRADLSQWRVRGMRATGSGLYDLTGLMVTPDDMLGGPGDYDREPLFTTGAWRFTAVQLGGIEALLIETRKAMSDAARGDPVQRAKFADAVAATRTAYLWVREAALRAARDDADGPAFARMTRGVVERAALDVMELAARIVGTRSAMDGQRIDKISRDLSLYLRQGGPGYARDQAALAWLDHDAWGAEDLLW</sequence>
<dbReference type="Pfam" id="PF00441">
    <property type="entry name" value="Acyl-CoA_dh_1"/>
    <property type="match status" value="1"/>
</dbReference>
<dbReference type="InterPro" id="IPR046373">
    <property type="entry name" value="Acyl-CoA_Oxase/DH_mid-dom_sf"/>
</dbReference>
<feature type="domain" description="Acyl-CoA dehydrogenase/oxidase C-terminal" evidence="5">
    <location>
        <begin position="274"/>
        <end position="381"/>
    </location>
</feature>
<evidence type="ECO:0000313" key="7">
    <source>
        <dbReference type="Proteomes" id="UP001267638"/>
    </source>
</evidence>
<organism evidence="6 7">
    <name type="scientific">Sphingobium xenophagum</name>
    <dbReference type="NCBI Taxonomy" id="121428"/>
    <lineage>
        <taxon>Bacteria</taxon>
        <taxon>Pseudomonadati</taxon>
        <taxon>Pseudomonadota</taxon>
        <taxon>Alphaproteobacteria</taxon>
        <taxon>Sphingomonadales</taxon>
        <taxon>Sphingomonadaceae</taxon>
        <taxon>Sphingobium</taxon>
    </lineage>
</organism>
<keyword evidence="4" id="KW-0274">FAD</keyword>
<dbReference type="EMBL" id="JAVDWV010000025">
    <property type="protein sequence ID" value="MDR7156982.1"/>
    <property type="molecule type" value="Genomic_DNA"/>
</dbReference>
<dbReference type="InterPro" id="IPR009075">
    <property type="entry name" value="AcylCo_DH/oxidase_C"/>
</dbReference>
<evidence type="ECO:0000256" key="1">
    <source>
        <dbReference type="ARBA" id="ARBA00001974"/>
    </source>
</evidence>
<evidence type="ECO:0000259" key="5">
    <source>
        <dbReference type="Pfam" id="PF00441"/>
    </source>
</evidence>
<keyword evidence="7" id="KW-1185">Reference proteome</keyword>
<evidence type="ECO:0000256" key="3">
    <source>
        <dbReference type="ARBA" id="ARBA00022630"/>
    </source>
</evidence>
<dbReference type="InterPro" id="IPR036250">
    <property type="entry name" value="AcylCo_DH-like_C"/>
</dbReference>
<evidence type="ECO:0000256" key="4">
    <source>
        <dbReference type="ARBA" id="ARBA00022827"/>
    </source>
</evidence>
<evidence type="ECO:0000256" key="2">
    <source>
        <dbReference type="ARBA" id="ARBA00009347"/>
    </source>
</evidence>
<dbReference type="SUPFAM" id="SSF56645">
    <property type="entry name" value="Acyl-CoA dehydrogenase NM domain-like"/>
    <property type="match status" value="1"/>
</dbReference>
<gene>
    <name evidence="6" type="ORF">J2W40_003829</name>
</gene>